<dbReference type="InterPro" id="IPR002656">
    <property type="entry name" value="Acyl_transf_3_dom"/>
</dbReference>
<organism evidence="4 5">
    <name type="scientific">Henosepilachna vigintioctopunctata</name>
    <dbReference type="NCBI Taxonomy" id="420089"/>
    <lineage>
        <taxon>Eukaryota</taxon>
        <taxon>Metazoa</taxon>
        <taxon>Ecdysozoa</taxon>
        <taxon>Arthropoda</taxon>
        <taxon>Hexapoda</taxon>
        <taxon>Insecta</taxon>
        <taxon>Pterygota</taxon>
        <taxon>Neoptera</taxon>
        <taxon>Endopterygota</taxon>
        <taxon>Coleoptera</taxon>
        <taxon>Polyphaga</taxon>
        <taxon>Cucujiformia</taxon>
        <taxon>Coccinelloidea</taxon>
        <taxon>Coccinellidae</taxon>
        <taxon>Epilachninae</taxon>
        <taxon>Epilachnini</taxon>
        <taxon>Henosepilachna</taxon>
    </lineage>
</organism>
<protein>
    <recommendedName>
        <fullName evidence="3">Acyltransferase 3 domain-containing protein</fullName>
    </recommendedName>
</protein>
<dbReference type="Proteomes" id="UP001431783">
    <property type="component" value="Unassembled WGS sequence"/>
</dbReference>
<feature type="transmembrane region" description="Helical" evidence="1">
    <location>
        <begin position="268"/>
        <end position="291"/>
    </location>
</feature>
<comment type="caution">
    <text evidence="4">The sequence shown here is derived from an EMBL/GenBank/DDBJ whole genome shotgun (WGS) entry which is preliminary data.</text>
</comment>
<sequence length="642" mass="73593">MLVLKMITCNILCLMLLIQLAQCLVTDKDYAQLPPIFELDNFDKCMLLQDAAVYCTVEFLLRPIDPNNHSLTWSKIKELNADPKNYRHDNLRHGICVPLACPNISVSHVDSKFKDELANCYSKKYEKAGLQGSIDYMHCQTDVSEPMDIYDLIVAISLTVYLLFIVYASFYEGLARYKPKEEYEKISGSKIGKIICSFSIIKNWIRLKTVNWTSENEAFKSFQGVRFCNVVLVILCHTSLLYTIGPVANTRTVETLFENSATIFVASGPYVVGTFFLITSCLLTYHIFVNFDENSGKPFDLKTIFVIILYRVIRLGPPLAITIIFHSTLLYHLSSGPWWELLVGRERKNCRKTGWMNILYINNLVNDPSEMCFLETWFTAVDMQAFLLVLAILYFTVKRPTRLLWIIPSVWFAIQAIFLKRVYDLELYTFILPYPEFLYLLNGFMYGDLWINTIAATSSNLAGSIVGIIAGYCFYKYKNVQIFTKKIHVVLWWFLTFGMGLAIFVLPGFWIFSKTYYPSMWFSLPYFGLGTTLFVTAIAIGLFGSSKGLGWMAKWFVEWPPMHVLGRLVYTPYLIHYAIMLAKGGSSRHMSHISNLSVIINTIENLSITLLLGFIMTLTIELPLSAIQSAFLKEKILKEKCK</sequence>
<keyword evidence="2" id="KW-0732">Signal</keyword>
<feature type="domain" description="Acyltransferase 3" evidence="3">
    <location>
        <begin position="221"/>
        <end position="620"/>
    </location>
</feature>
<keyword evidence="1" id="KW-0472">Membrane</keyword>
<dbReference type="GO" id="GO:0016747">
    <property type="term" value="F:acyltransferase activity, transferring groups other than amino-acyl groups"/>
    <property type="evidence" value="ECO:0007669"/>
    <property type="project" value="InterPro"/>
</dbReference>
<evidence type="ECO:0000313" key="5">
    <source>
        <dbReference type="Proteomes" id="UP001431783"/>
    </source>
</evidence>
<dbReference type="PANTHER" id="PTHR11161:SF0">
    <property type="entry name" value="O-ACYLTRANSFERASE LIKE PROTEIN"/>
    <property type="match status" value="1"/>
</dbReference>
<keyword evidence="1" id="KW-1133">Transmembrane helix</keyword>
<feature type="transmembrane region" description="Helical" evidence="1">
    <location>
        <begin position="487"/>
        <end position="512"/>
    </location>
</feature>
<proteinExistence type="predicted"/>
<dbReference type="AlphaFoldDB" id="A0AAW1U7T4"/>
<feature type="transmembrane region" description="Helical" evidence="1">
    <location>
        <begin position="606"/>
        <end position="632"/>
    </location>
</feature>
<keyword evidence="5" id="KW-1185">Reference proteome</keyword>
<evidence type="ECO:0000259" key="3">
    <source>
        <dbReference type="Pfam" id="PF01757"/>
    </source>
</evidence>
<feature type="transmembrane region" description="Helical" evidence="1">
    <location>
        <begin position="312"/>
        <end position="333"/>
    </location>
</feature>
<reference evidence="4 5" key="1">
    <citation type="submission" date="2023-03" db="EMBL/GenBank/DDBJ databases">
        <title>Genome insight into feeding habits of ladybird beetles.</title>
        <authorList>
            <person name="Li H.-S."/>
            <person name="Huang Y.-H."/>
            <person name="Pang H."/>
        </authorList>
    </citation>
    <scope>NUCLEOTIDE SEQUENCE [LARGE SCALE GENOMIC DNA]</scope>
    <source>
        <strain evidence="4">SYSU_2023b</strain>
        <tissue evidence="4">Whole body</tissue>
    </source>
</reference>
<feature type="transmembrane region" description="Helical" evidence="1">
    <location>
        <begin position="403"/>
        <end position="423"/>
    </location>
</feature>
<evidence type="ECO:0000256" key="2">
    <source>
        <dbReference type="SAM" id="SignalP"/>
    </source>
</evidence>
<feature type="chain" id="PRO_5043530978" description="Acyltransferase 3 domain-containing protein" evidence="2">
    <location>
        <begin position="24"/>
        <end position="642"/>
    </location>
</feature>
<accession>A0AAW1U7T4</accession>
<dbReference type="Pfam" id="PF01757">
    <property type="entry name" value="Acyl_transf_3"/>
    <property type="match status" value="1"/>
</dbReference>
<feature type="transmembrane region" description="Helical" evidence="1">
    <location>
        <begin position="449"/>
        <end position="475"/>
    </location>
</feature>
<feature type="transmembrane region" description="Helical" evidence="1">
    <location>
        <begin position="524"/>
        <end position="543"/>
    </location>
</feature>
<evidence type="ECO:0000256" key="1">
    <source>
        <dbReference type="SAM" id="Phobius"/>
    </source>
</evidence>
<feature type="transmembrane region" description="Helical" evidence="1">
    <location>
        <begin position="377"/>
        <end position="396"/>
    </location>
</feature>
<evidence type="ECO:0000313" key="4">
    <source>
        <dbReference type="EMBL" id="KAK9878648.1"/>
    </source>
</evidence>
<dbReference type="InterPro" id="IPR052728">
    <property type="entry name" value="O2_lipid_transport_reg"/>
</dbReference>
<name>A0AAW1U7T4_9CUCU</name>
<feature type="transmembrane region" description="Helical" evidence="1">
    <location>
        <begin position="227"/>
        <end position="248"/>
    </location>
</feature>
<gene>
    <name evidence="4" type="ORF">WA026_023097</name>
</gene>
<dbReference type="PANTHER" id="PTHR11161">
    <property type="entry name" value="O-ACYLTRANSFERASE"/>
    <property type="match status" value="1"/>
</dbReference>
<feature type="signal peptide" evidence="2">
    <location>
        <begin position="1"/>
        <end position="23"/>
    </location>
</feature>
<feature type="transmembrane region" description="Helical" evidence="1">
    <location>
        <begin position="149"/>
        <end position="170"/>
    </location>
</feature>
<keyword evidence="1" id="KW-0812">Transmembrane</keyword>
<feature type="transmembrane region" description="Helical" evidence="1">
    <location>
        <begin position="564"/>
        <end position="586"/>
    </location>
</feature>
<dbReference type="EMBL" id="JARQZJ010000052">
    <property type="protein sequence ID" value="KAK9878648.1"/>
    <property type="molecule type" value="Genomic_DNA"/>
</dbReference>